<dbReference type="EMBL" id="CAJOBD010001632">
    <property type="protein sequence ID" value="CAF3818899.1"/>
    <property type="molecule type" value="Genomic_DNA"/>
</dbReference>
<organism evidence="4 5">
    <name type="scientific">Rotaria sordida</name>
    <dbReference type="NCBI Taxonomy" id="392033"/>
    <lineage>
        <taxon>Eukaryota</taxon>
        <taxon>Metazoa</taxon>
        <taxon>Spiralia</taxon>
        <taxon>Gnathifera</taxon>
        <taxon>Rotifera</taxon>
        <taxon>Eurotatoria</taxon>
        <taxon>Bdelloidea</taxon>
        <taxon>Philodinida</taxon>
        <taxon>Philodinidae</taxon>
        <taxon>Rotaria</taxon>
    </lineage>
</organism>
<dbReference type="EMBL" id="CAJNOL010013795">
    <property type="protein sequence ID" value="CAF1665271.1"/>
    <property type="molecule type" value="Genomic_DNA"/>
</dbReference>
<dbReference type="EMBL" id="CAJNOT010004117">
    <property type="protein sequence ID" value="CAF1416857.1"/>
    <property type="molecule type" value="Genomic_DNA"/>
</dbReference>
<evidence type="ECO:0000313" key="1">
    <source>
        <dbReference type="EMBL" id="CAF1416857.1"/>
    </source>
</evidence>
<sequence>MKRKEQILLPDTIIDVYAVYPEAFYSNMKVLLKICTTLPMTTTYLRSTISEIKLIGLTVMYIYRDLDANVDGVIDEFGKSNR</sequence>
<proteinExistence type="predicted"/>
<evidence type="ECO:0000313" key="2">
    <source>
        <dbReference type="EMBL" id="CAF1530272.1"/>
    </source>
</evidence>
<dbReference type="Proteomes" id="UP000663864">
    <property type="component" value="Unassembled WGS sequence"/>
</dbReference>
<evidence type="ECO:0000313" key="3">
    <source>
        <dbReference type="EMBL" id="CAF1665271.1"/>
    </source>
</evidence>
<dbReference type="Proteomes" id="UP000663870">
    <property type="component" value="Unassembled WGS sequence"/>
</dbReference>
<evidence type="ECO:0000313" key="5">
    <source>
        <dbReference type="Proteomes" id="UP000663836"/>
    </source>
</evidence>
<dbReference type="Proteomes" id="UP000663854">
    <property type="component" value="Unassembled WGS sequence"/>
</dbReference>
<name>A0A819CDI2_9BILA</name>
<evidence type="ECO:0000313" key="4">
    <source>
        <dbReference type="EMBL" id="CAF3818899.1"/>
    </source>
</evidence>
<accession>A0A819CDI2</accession>
<reference evidence="4" key="1">
    <citation type="submission" date="2021-02" db="EMBL/GenBank/DDBJ databases">
        <authorList>
            <person name="Nowell W R."/>
        </authorList>
    </citation>
    <scope>NUCLEOTIDE SEQUENCE</scope>
</reference>
<evidence type="ECO:0000313" key="6">
    <source>
        <dbReference type="Proteomes" id="UP000663870"/>
    </source>
</evidence>
<dbReference type="Proteomes" id="UP000663836">
    <property type="component" value="Unassembled WGS sequence"/>
</dbReference>
<dbReference type="EMBL" id="CAJNOH010011930">
    <property type="protein sequence ID" value="CAF1530272.1"/>
    <property type="molecule type" value="Genomic_DNA"/>
</dbReference>
<dbReference type="AlphaFoldDB" id="A0A819CDI2"/>
<gene>
    <name evidence="4" type="ORF">JBS370_LOCUS16334</name>
    <name evidence="3" type="ORF">JXQ802_LOCUS56704</name>
    <name evidence="2" type="ORF">PYM288_LOCUS40128</name>
    <name evidence="1" type="ORF">ZHD862_LOCUS33779</name>
</gene>
<protein>
    <submittedName>
        <fullName evidence="4">Uncharacterized protein</fullName>
    </submittedName>
</protein>
<comment type="caution">
    <text evidence="4">The sequence shown here is derived from an EMBL/GenBank/DDBJ whole genome shotgun (WGS) entry which is preliminary data.</text>
</comment>
<keyword evidence="6" id="KW-1185">Reference proteome</keyword>